<accession>A0A8H7WBQ0</accession>
<dbReference type="CDD" id="cd09630">
    <property type="entry name" value="CDH_like_cytochrome"/>
    <property type="match status" value="1"/>
</dbReference>
<feature type="signal peptide" evidence="1">
    <location>
        <begin position="1"/>
        <end position="22"/>
    </location>
</feature>
<proteinExistence type="predicted"/>
<dbReference type="SUPFAM" id="SSF49344">
    <property type="entry name" value="CBD9-like"/>
    <property type="match status" value="1"/>
</dbReference>
<dbReference type="InterPro" id="IPR005018">
    <property type="entry name" value="DOMON_domain"/>
</dbReference>
<dbReference type="InterPro" id="IPR015920">
    <property type="entry name" value="Cellobiose_DH-like_cyt"/>
</dbReference>
<evidence type="ECO:0000313" key="4">
    <source>
        <dbReference type="Proteomes" id="UP000664132"/>
    </source>
</evidence>
<dbReference type="SMART" id="SM00664">
    <property type="entry name" value="DoH"/>
    <property type="match status" value="1"/>
</dbReference>
<protein>
    <recommendedName>
        <fullName evidence="2">DOMON domain-containing protein</fullName>
    </recommendedName>
</protein>
<evidence type="ECO:0000256" key="1">
    <source>
        <dbReference type="SAM" id="SignalP"/>
    </source>
</evidence>
<evidence type="ECO:0000313" key="3">
    <source>
        <dbReference type="EMBL" id="KAG4421875.1"/>
    </source>
</evidence>
<dbReference type="Gene3D" id="2.60.40.1210">
    <property type="entry name" value="Cellobiose dehydrogenase, cytochrome domain"/>
    <property type="match status" value="1"/>
</dbReference>
<dbReference type="PANTHER" id="PTHR47797:SF5">
    <property type="entry name" value="CELLOBIOSE DEHYDROGENASE CYTOCHROME DOMAIN-CONTAINING PROTEIN"/>
    <property type="match status" value="1"/>
</dbReference>
<dbReference type="AlphaFoldDB" id="A0A8H7WBQ0"/>
<reference evidence="3" key="1">
    <citation type="submission" date="2021-02" db="EMBL/GenBank/DDBJ databases">
        <title>Genome sequence Cadophora malorum strain M34.</title>
        <authorList>
            <person name="Stefanovic E."/>
            <person name="Vu D."/>
            <person name="Scully C."/>
            <person name="Dijksterhuis J."/>
            <person name="Roader J."/>
            <person name="Houbraken J."/>
        </authorList>
    </citation>
    <scope>NUCLEOTIDE SEQUENCE</scope>
    <source>
        <strain evidence="3">M34</strain>
    </source>
</reference>
<keyword evidence="4" id="KW-1185">Reference proteome</keyword>
<keyword evidence="1" id="KW-0732">Signal</keyword>
<dbReference type="PANTHER" id="PTHR47797">
    <property type="entry name" value="DEHYDROGENASE, PUTATIVE (AFU_ORTHOLOGUE AFUA_8G05805)-RELATED"/>
    <property type="match status" value="1"/>
</dbReference>
<organism evidence="3 4">
    <name type="scientific">Cadophora malorum</name>
    <dbReference type="NCBI Taxonomy" id="108018"/>
    <lineage>
        <taxon>Eukaryota</taxon>
        <taxon>Fungi</taxon>
        <taxon>Dikarya</taxon>
        <taxon>Ascomycota</taxon>
        <taxon>Pezizomycotina</taxon>
        <taxon>Leotiomycetes</taxon>
        <taxon>Helotiales</taxon>
        <taxon>Ploettnerulaceae</taxon>
        <taxon>Cadophora</taxon>
    </lineage>
</organism>
<sequence length="221" mass="23651">MKWSFGARIVAAVASLVAGVQAADSFAFRDSDTGFLFQQYNAAYKIGVTIAYRVALPSQINATYPVVVQIAAPIDVGWAGLAWGGSMINNPLMACWANGASSTISSRYTVGHSQPPVYNGAQYEIIKAGTYTNRTHWKVTAKCTGCTSYTGASNRAVTLNANGNNRFAFAYSGTKPSNPGSNTTNFPVHEVTNYWSHDFNGAKNPDFSALLVRNGLKGDVE</sequence>
<comment type="caution">
    <text evidence="3">The sequence shown here is derived from an EMBL/GenBank/DDBJ whole genome shotgun (WGS) entry which is preliminary data.</text>
</comment>
<dbReference type="Proteomes" id="UP000664132">
    <property type="component" value="Unassembled WGS sequence"/>
</dbReference>
<feature type="domain" description="DOMON" evidence="2">
    <location>
        <begin position="78"/>
        <end position="172"/>
    </location>
</feature>
<gene>
    <name evidence="3" type="ORF">IFR04_004987</name>
</gene>
<name>A0A8H7WBQ0_9HELO</name>
<evidence type="ECO:0000259" key="2">
    <source>
        <dbReference type="SMART" id="SM00664"/>
    </source>
</evidence>
<dbReference type="OrthoDB" id="413885at2759"/>
<dbReference type="EMBL" id="JAFJYH010000058">
    <property type="protein sequence ID" value="KAG4421875.1"/>
    <property type="molecule type" value="Genomic_DNA"/>
</dbReference>
<dbReference type="Pfam" id="PF16010">
    <property type="entry name" value="CDH-cyt"/>
    <property type="match status" value="1"/>
</dbReference>
<feature type="chain" id="PRO_5034319003" description="DOMON domain-containing protein" evidence="1">
    <location>
        <begin position="23"/>
        <end position="221"/>
    </location>
</feature>